<gene>
    <name evidence="7" type="ORF">TRAPUB_1334</name>
</gene>
<dbReference type="STRING" id="154538.A0A1M2VJL2"/>
<keyword evidence="2" id="KW-0479">Metal-binding</keyword>
<proteinExistence type="predicted"/>
<dbReference type="CDD" id="cd12148">
    <property type="entry name" value="fungal_TF_MHR"/>
    <property type="match status" value="1"/>
</dbReference>
<dbReference type="PANTHER" id="PTHR47338">
    <property type="entry name" value="ZN(II)2CYS6 TRANSCRIPTION FACTOR (EUROFUNG)-RELATED"/>
    <property type="match status" value="1"/>
</dbReference>
<evidence type="ECO:0000313" key="8">
    <source>
        <dbReference type="Proteomes" id="UP000184267"/>
    </source>
</evidence>
<organism evidence="7 8">
    <name type="scientific">Trametes pubescens</name>
    <name type="common">White-rot fungus</name>
    <dbReference type="NCBI Taxonomy" id="154538"/>
    <lineage>
        <taxon>Eukaryota</taxon>
        <taxon>Fungi</taxon>
        <taxon>Dikarya</taxon>
        <taxon>Basidiomycota</taxon>
        <taxon>Agaricomycotina</taxon>
        <taxon>Agaricomycetes</taxon>
        <taxon>Polyporales</taxon>
        <taxon>Polyporaceae</taxon>
        <taxon>Trametes</taxon>
    </lineage>
</organism>
<evidence type="ECO:0000256" key="1">
    <source>
        <dbReference type="ARBA" id="ARBA00004123"/>
    </source>
</evidence>
<evidence type="ECO:0000256" key="2">
    <source>
        <dbReference type="ARBA" id="ARBA00022723"/>
    </source>
</evidence>
<dbReference type="OMA" id="PDDCEYA"/>
<name>A0A1M2VJL2_TRAPU</name>
<dbReference type="GO" id="GO:0005634">
    <property type="term" value="C:nucleus"/>
    <property type="evidence" value="ECO:0007669"/>
    <property type="project" value="UniProtKB-SubCell"/>
</dbReference>
<evidence type="ECO:0000256" key="5">
    <source>
        <dbReference type="ARBA" id="ARBA00023242"/>
    </source>
</evidence>
<evidence type="ECO:0000256" key="6">
    <source>
        <dbReference type="SAM" id="MobiDB-lite"/>
    </source>
</evidence>
<comment type="caution">
    <text evidence="7">The sequence shown here is derived from an EMBL/GenBank/DDBJ whole genome shotgun (WGS) entry which is preliminary data.</text>
</comment>
<feature type="region of interest" description="Disordered" evidence="6">
    <location>
        <begin position="52"/>
        <end position="84"/>
    </location>
</feature>
<dbReference type="GO" id="GO:0000981">
    <property type="term" value="F:DNA-binding transcription factor activity, RNA polymerase II-specific"/>
    <property type="evidence" value="ECO:0007669"/>
    <property type="project" value="InterPro"/>
</dbReference>
<dbReference type="GO" id="GO:0008270">
    <property type="term" value="F:zinc ion binding"/>
    <property type="evidence" value="ECO:0007669"/>
    <property type="project" value="InterPro"/>
</dbReference>
<dbReference type="InterPro" id="IPR001138">
    <property type="entry name" value="Zn2Cys6_DnaBD"/>
</dbReference>
<dbReference type="AlphaFoldDB" id="A0A1M2VJL2"/>
<evidence type="ECO:0000256" key="3">
    <source>
        <dbReference type="ARBA" id="ARBA00023015"/>
    </source>
</evidence>
<dbReference type="InterPro" id="IPR050815">
    <property type="entry name" value="TF_fung"/>
</dbReference>
<keyword evidence="8" id="KW-1185">Reference proteome</keyword>
<feature type="compositionally biased region" description="Low complexity" evidence="6">
    <location>
        <begin position="73"/>
        <end position="84"/>
    </location>
</feature>
<dbReference type="InterPro" id="IPR036864">
    <property type="entry name" value="Zn2-C6_fun-type_DNA-bd_sf"/>
</dbReference>
<sequence>MHTQRCDGNKPACGRCLANGRPDDCEYAVGGEVTRSRLLEENVALLEARIRELENPNETTPSVRLHDPRRQDAPAAGSSRGAAPIAPNTQILVPGIPQLASPGSYAAPAQQEAQTLVQTFMAHASQLGLFMNPTRFMRAASLPRGAPGCLDDALMNAVYLWGSRLSSSNTLRGRETYFSANAVQAAAAGCALTPQPNGPVSNNVLYSAQTSVLLANYFLSAGRFLEGKYHWLAAVALVTGSKLHQLDIVALVGARMDPISIGERVHAFWTVFALDKAWSAAMNGPPSICQRGRAGILVTTPWPLATEAYEQGTILPSRGYNYSIHDFVRGAPIDESADDFSRLAIHAKAAALYESALYVSSQYRHDMPNRSEFLAQFTALDTHIEGFHRLLAGIRNRGPDDTRELLTSRTLVCVAAIQLHSAFAAQQSTSRQKSLGVAIAAARALDLVDLNQYRHLDSVVAMLWGTVSRALLEEIRRLIQSAAPVRQEDVARITTSLDRVMGAMSSLAYNSPLMATQLSEIQQARASLN</sequence>
<comment type="subcellular location">
    <subcellularLocation>
        <location evidence="1">Nucleus</location>
    </subcellularLocation>
</comment>
<dbReference type="Proteomes" id="UP000184267">
    <property type="component" value="Unassembled WGS sequence"/>
</dbReference>
<dbReference type="EMBL" id="MNAD01001129">
    <property type="protein sequence ID" value="OJT07742.1"/>
    <property type="molecule type" value="Genomic_DNA"/>
</dbReference>
<keyword evidence="5" id="KW-0539">Nucleus</keyword>
<accession>A0A1M2VJL2</accession>
<dbReference type="OrthoDB" id="2309723at2759"/>
<evidence type="ECO:0008006" key="9">
    <source>
        <dbReference type="Google" id="ProtNLM"/>
    </source>
</evidence>
<evidence type="ECO:0000256" key="4">
    <source>
        <dbReference type="ARBA" id="ARBA00023163"/>
    </source>
</evidence>
<protein>
    <recommendedName>
        <fullName evidence="9">Transcription factor domain-containing protein</fullName>
    </recommendedName>
</protein>
<keyword evidence="4" id="KW-0804">Transcription</keyword>
<keyword evidence="3" id="KW-0805">Transcription regulation</keyword>
<dbReference type="Gene3D" id="4.10.240.10">
    <property type="entry name" value="Zn(2)-C6 fungal-type DNA-binding domain"/>
    <property type="match status" value="1"/>
</dbReference>
<evidence type="ECO:0000313" key="7">
    <source>
        <dbReference type="EMBL" id="OJT07742.1"/>
    </source>
</evidence>
<dbReference type="CDD" id="cd00067">
    <property type="entry name" value="GAL4"/>
    <property type="match status" value="1"/>
</dbReference>
<reference evidence="7 8" key="1">
    <citation type="submission" date="2016-10" db="EMBL/GenBank/DDBJ databases">
        <title>Genome sequence of the basidiomycete white-rot fungus Trametes pubescens.</title>
        <authorList>
            <person name="Makela M.R."/>
            <person name="Granchi Z."/>
            <person name="Peng M."/>
            <person name="De Vries R.P."/>
            <person name="Grigoriev I."/>
            <person name="Riley R."/>
            <person name="Hilden K."/>
        </authorList>
    </citation>
    <scope>NUCLEOTIDE SEQUENCE [LARGE SCALE GENOMIC DNA]</scope>
    <source>
        <strain evidence="7 8">FBCC735</strain>
    </source>
</reference>
<dbReference type="PANTHER" id="PTHR47338:SF29">
    <property type="entry name" value="ZN(2)-C6 FUNGAL-TYPE DOMAIN-CONTAINING PROTEIN"/>
    <property type="match status" value="1"/>
</dbReference>